<dbReference type="Proteomes" id="UP000233551">
    <property type="component" value="Unassembled WGS sequence"/>
</dbReference>
<accession>A0A2I0J100</accession>
<dbReference type="EMBL" id="PGOL01002175">
    <property type="protein sequence ID" value="PKI49915.1"/>
    <property type="molecule type" value="Genomic_DNA"/>
</dbReference>
<feature type="region of interest" description="Disordered" evidence="1">
    <location>
        <begin position="242"/>
        <end position="302"/>
    </location>
</feature>
<feature type="compositionally biased region" description="Polar residues" evidence="1">
    <location>
        <begin position="264"/>
        <end position="274"/>
    </location>
</feature>
<feature type="region of interest" description="Disordered" evidence="1">
    <location>
        <begin position="180"/>
        <end position="219"/>
    </location>
</feature>
<reference evidence="2 3" key="1">
    <citation type="submission" date="2017-11" db="EMBL/GenBank/DDBJ databases">
        <title>De-novo sequencing of pomegranate (Punica granatum L.) genome.</title>
        <authorList>
            <person name="Akparov Z."/>
            <person name="Amiraslanov A."/>
            <person name="Hajiyeva S."/>
            <person name="Abbasov M."/>
            <person name="Kaur K."/>
            <person name="Hamwieh A."/>
            <person name="Solovyev V."/>
            <person name="Salamov A."/>
            <person name="Braich B."/>
            <person name="Kosarev P."/>
            <person name="Mahmoud A."/>
            <person name="Hajiyev E."/>
            <person name="Babayeva S."/>
            <person name="Izzatullayeva V."/>
            <person name="Mammadov A."/>
            <person name="Mammadov A."/>
            <person name="Sharifova S."/>
            <person name="Ojaghi J."/>
            <person name="Eynullazada K."/>
            <person name="Bayramov B."/>
            <person name="Abdulazimova A."/>
            <person name="Shahmuradov I."/>
        </authorList>
    </citation>
    <scope>NUCLEOTIDE SEQUENCE [LARGE SCALE GENOMIC DNA]</scope>
    <source>
        <strain evidence="3">cv. AG2017</strain>
        <tissue evidence="2">Leaf</tissue>
    </source>
</reference>
<dbReference type="PANTHER" id="PTHR33240:SF15">
    <property type="entry name" value="GAG-PRO-LIKE PROTEIN"/>
    <property type="match status" value="1"/>
</dbReference>
<dbReference type="Gene3D" id="2.40.70.10">
    <property type="entry name" value="Acid Proteases"/>
    <property type="match status" value="1"/>
</dbReference>
<keyword evidence="3" id="KW-1185">Reference proteome</keyword>
<proteinExistence type="predicted"/>
<organism evidence="2 3">
    <name type="scientific">Punica granatum</name>
    <name type="common">Pomegranate</name>
    <dbReference type="NCBI Taxonomy" id="22663"/>
    <lineage>
        <taxon>Eukaryota</taxon>
        <taxon>Viridiplantae</taxon>
        <taxon>Streptophyta</taxon>
        <taxon>Embryophyta</taxon>
        <taxon>Tracheophyta</taxon>
        <taxon>Spermatophyta</taxon>
        <taxon>Magnoliopsida</taxon>
        <taxon>eudicotyledons</taxon>
        <taxon>Gunneridae</taxon>
        <taxon>Pentapetalae</taxon>
        <taxon>rosids</taxon>
        <taxon>malvids</taxon>
        <taxon>Myrtales</taxon>
        <taxon>Lythraceae</taxon>
        <taxon>Punica</taxon>
    </lineage>
</organism>
<dbReference type="PANTHER" id="PTHR33240">
    <property type="entry name" value="OS08G0508500 PROTEIN"/>
    <property type="match status" value="1"/>
</dbReference>
<evidence type="ECO:0000313" key="2">
    <source>
        <dbReference type="EMBL" id="PKI49915.1"/>
    </source>
</evidence>
<evidence type="ECO:0000256" key="1">
    <source>
        <dbReference type="SAM" id="MobiDB-lite"/>
    </source>
</evidence>
<evidence type="ECO:0008006" key="4">
    <source>
        <dbReference type="Google" id="ProtNLM"/>
    </source>
</evidence>
<evidence type="ECO:0000313" key="3">
    <source>
        <dbReference type="Proteomes" id="UP000233551"/>
    </source>
</evidence>
<feature type="compositionally biased region" description="Low complexity" evidence="1">
    <location>
        <begin position="251"/>
        <end position="263"/>
    </location>
</feature>
<dbReference type="AlphaFoldDB" id="A0A2I0J100"/>
<protein>
    <recommendedName>
        <fullName evidence="4">Retrotransposon gag domain-containing protein</fullName>
    </recommendedName>
</protein>
<dbReference type="InterPro" id="IPR021109">
    <property type="entry name" value="Peptidase_aspartic_dom_sf"/>
</dbReference>
<dbReference type="STRING" id="22663.A0A2I0J100"/>
<name>A0A2I0J100_PUNGR</name>
<gene>
    <name evidence="2" type="ORF">CRG98_029699</name>
</gene>
<sequence>MRLPPKIKIPSFERYDGTKDPRHHLRHYQSKMLQYWEYEEFIIQTIQDSLMGSALDWVMTLKAGDIPTSTDLSQKFLDQYRFCVETPPTLLELSTMEMKENQAFEAYASEWRGKAAKHIPLISEIQQVQLFHSTFKGVYYSHLLSHASSFFELIEAGKKLDMGIKLGRIKGLTKKKEEEALKKHNAGASRRTKDTTVSAVNSGRQSSQPISVDYTPTPQTYQTYAHPAHYVRPYQSQQAYPSAPPTVIYLPSPQQYAPSQAQQNKAPASRSPQPAQRAPALRVQQSSVAQSRPRKQYTNLPAPPSHIFQQLLAGNKIKTKALGHSFDPTVHNQNMHCPEPSINMISICIVGEEEETQESPAPFVIEYVSAEVAVASAPFIVEVPAKEPYQDSRVPWTNGGEGPEPLDKGKAPATAFSAVPEAVPLPTKKVIDQEAEAFMKISFVDDELPSEGQGHLRALHIVCKCNNHVVGRVMIDNGFALNVCLVSTLKQINMDMSRIRTSKTTVRVFDGSKREVNGEIDLVIDVGPCSFFVTFQILEIPNAFSLLLERPWIHAVGAVPSSLHQKLKFFVEVLLKNDCVLGTGLGARAQGILRSIEMEEYCNRRGLGFRPSCHEIMQARRGKHLHHLAAHYGKLFRGIPVPPLSQFFPAPPQIMGGTPDSPITESDDFFSDAVEAFLALPAI</sequence>
<feature type="compositionally biased region" description="Polar residues" evidence="1">
    <location>
        <begin position="195"/>
        <end position="210"/>
    </location>
</feature>
<comment type="caution">
    <text evidence="2">The sequence shown here is derived from an EMBL/GenBank/DDBJ whole genome shotgun (WGS) entry which is preliminary data.</text>
</comment>